<feature type="binding site" evidence="9">
    <location>
        <begin position="292"/>
        <end position="293"/>
    </location>
    <ligand>
        <name>L-histidine</name>
        <dbReference type="ChEBI" id="CHEBI:57595"/>
    </ligand>
</feature>
<dbReference type="Gene3D" id="3.30.930.10">
    <property type="entry name" value="Bira Bifunctional Protein, Domain 2"/>
    <property type="match status" value="1"/>
</dbReference>
<reference evidence="11 12" key="1">
    <citation type="submission" date="2019-10" db="EMBL/GenBank/DDBJ databases">
        <title>New species of Slilvanegrellaceae.</title>
        <authorList>
            <person name="Pitt A."/>
            <person name="Hahn M.W."/>
        </authorList>
    </citation>
    <scope>NUCLEOTIDE SEQUENCE [LARGE SCALE GENOMIC DNA]</scope>
    <source>
        <strain evidence="11 12">SP-Ram-0.45-NSY-1</strain>
    </source>
</reference>
<feature type="domain" description="Aminoacyl-transfer RNA synthetases class-II family profile" evidence="10">
    <location>
        <begin position="28"/>
        <end position="454"/>
    </location>
</feature>
<feature type="binding site" evidence="9">
    <location>
        <begin position="100"/>
        <end position="102"/>
    </location>
    <ligand>
        <name>L-histidine</name>
        <dbReference type="ChEBI" id="CHEBI:57595"/>
    </ligand>
</feature>
<dbReference type="SUPFAM" id="SSF55681">
    <property type="entry name" value="Class II aaRS and biotin synthetases"/>
    <property type="match status" value="1"/>
</dbReference>
<keyword evidence="8" id="KW-0963">Cytoplasm</keyword>
<dbReference type="PANTHER" id="PTHR43707">
    <property type="entry name" value="HISTIDYL-TRNA SYNTHETASE"/>
    <property type="match status" value="1"/>
</dbReference>
<evidence type="ECO:0000256" key="9">
    <source>
        <dbReference type="PIRSR" id="PIRSR001549-1"/>
    </source>
</evidence>
<dbReference type="InterPro" id="IPR036621">
    <property type="entry name" value="Anticodon-bd_dom_sf"/>
</dbReference>
<evidence type="ECO:0000256" key="4">
    <source>
        <dbReference type="ARBA" id="ARBA00022741"/>
    </source>
</evidence>
<keyword evidence="8" id="KW-0067">ATP-binding</keyword>
<dbReference type="InterPro" id="IPR004154">
    <property type="entry name" value="Anticodon-bd"/>
</dbReference>
<feature type="binding site" evidence="9">
    <location>
        <position position="288"/>
    </location>
    <ligand>
        <name>L-histidine</name>
        <dbReference type="ChEBI" id="CHEBI:57595"/>
    </ligand>
</feature>
<comment type="subunit">
    <text evidence="2 8">Homodimer.</text>
</comment>
<evidence type="ECO:0000256" key="1">
    <source>
        <dbReference type="ARBA" id="ARBA00008226"/>
    </source>
</evidence>
<feature type="binding site" evidence="9">
    <location>
        <position position="148"/>
    </location>
    <ligand>
        <name>L-histidine</name>
        <dbReference type="ChEBI" id="CHEBI:57595"/>
    </ligand>
</feature>
<dbReference type="Gene3D" id="3.40.50.800">
    <property type="entry name" value="Anticodon-binding domain"/>
    <property type="match status" value="1"/>
</dbReference>
<keyword evidence="6 8" id="KW-0030">Aminoacyl-tRNA synthetase</keyword>
<comment type="catalytic activity">
    <reaction evidence="7 8">
        <text>tRNA(His) + L-histidine + ATP = L-histidyl-tRNA(His) + AMP + diphosphate + H(+)</text>
        <dbReference type="Rhea" id="RHEA:17313"/>
        <dbReference type="Rhea" id="RHEA-COMP:9665"/>
        <dbReference type="Rhea" id="RHEA-COMP:9689"/>
        <dbReference type="ChEBI" id="CHEBI:15378"/>
        <dbReference type="ChEBI" id="CHEBI:30616"/>
        <dbReference type="ChEBI" id="CHEBI:33019"/>
        <dbReference type="ChEBI" id="CHEBI:57595"/>
        <dbReference type="ChEBI" id="CHEBI:78442"/>
        <dbReference type="ChEBI" id="CHEBI:78527"/>
        <dbReference type="ChEBI" id="CHEBI:456215"/>
        <dbReference type="EC" id="6.1.1.21"/>
    </reaction>
</comment>
<keyword evidence="3 8" id="KW-0436">Ligase</keyword>
<comment type="similarity">
    <text evidence="1 8">Belongs to the class-II aminoacyl-tRNA synthetase family.</text>
</comment>
<sequence>MPLSKAGLNMSSNLSQNKKTVLSTQGYRGTRDFFPNDQRLQNYVYSKIHKLMHSFGYEEYNGPIVEHLELYAAKSSEEIVREQLYSFKDKGDRTLAIRPEMTPTLARMVASKQKELLKPIRWYSIPTCMRFERPQRGRLREFDQLNVDIFGGNSLDEDIEIILSAVDVLKCVGAKYEDFEVKINHRGIINSFLSNIMNVPEGNISSLLRLLDKKDKLSSDEFSVECKKLNLTQDQTNNLDQFLNSSIEEIISLLGDYAAPAKELKNRIDSLIELTSEKVIKFSPEIMRGFDYYTGMVFEVFDKHPDNQRALFGGGRYDNLIAAFGGDDLAGVGYGMGDVAIINFMEVHGYLPELKKETDVCVIRFSESDRISALKLSKELRALGLNTESPVTLSKFGKQIQNAEKVGAKAVAFRGNDEMVNNTFCVKWLLTGEQEIYNYEKEGFDLFYKKLKMN</sequence>
<dbReference type="HAMAP" id="MF_00127">
    <property type="entry name" value="His_tRNA_synth"/>
    <property type="match status" value="1"/>
</dbReference>
<dbReference type="InterPro" id="IPR006195">
    <property type="entry name" value="aa-tRNA-synth_II"/>
</dbReference>
<dbReference type="GO" id="GO:0004821">
    <property type="term" value="F:histidine-tRNA ligase activity"/>
    <property type="evidence" value="ECO:0007669"/>
    <property type="project" value="UniProtKB-UniRule"/>
</dbReference>
<dbReference type="PROSITE" id="PS50862">
    <property type="entry name" value="AA_TRNA_LIGASE_II"/>
    <property type="match status" value="1"/>
</dbReference>
<dbReference type="GO" id="GO:0005524">
    <property type="term" value="F:ATP binding"/>
    <property type="evidence" value="ECO:0007669"/>
    <property type="project" value="UniProtKB-UniRule"/>
</dbReference>
<dbReference type="InterPro" id="IPR041715">
    <property type="entry name" value="HisRS-like_core"/>
</dbReference>
<evidence type="ECO:0000256" key="5">
    <source>
        <dbReference type="ARBA" id="ARBA00022917"/>
    </source>
</evidence>
<dbReference type="GO" id="GO:0006427">
    <property type="term" value="P:histidyl-tRNA aminoacylation"/>
    <property type="evidence" value="ECO:0007669"/>
    <property type="project" value="UniProtKB-UniRule"/>
</dbReference>
<organism evidence="11 12">
    <name type="scientific">Silvanigrella paludirubra</name>
    <dbReference type="NCBI Taxonomy" id="2499159"/>
    <lineage>
        <taxon>Bacteria</taxon>
        <taxon>Pseudomonadati</taxon>
        <taxon>Bdellovibrionota</taxon>
        <taxon>Oligoflexia</taxon>
        <taxon>Silvanigrellales</taxon>
        <taxon>Silvanigrellaceae</taxon>
        <taxon>Silvanigrella</taxon>
    </lineage>
</organism>
<accession>A0A6N6VVN2</accession>
<dbReference type="EC" id="6.1.1.21" evidence="8"/>
<dbReference type="Pfam" id="PF13393">
    <property type="entry name" value="tRNA-synt_His"/>
    <property type="match status" value="1"/>
</dbReference>
<dbReference type="GO" id="GO:0005737">
    <property type="term" value="C:cytoplasm"/>
    <property type="evidence" value="ECO:0007669"/>
    <property type="project" value="UniProtKB-SubCell"/>
</dbReference>
<dbReference type="SUPFAM" id="SSF52954">
    <property type="entry name" value="Class II aaRS ABD-related"/>
    <property type="match status" value="1"/>
</dbReference>
<evidence type="ECO:0000313" key="12">
    <source>
        <dbReference type="Proteomes" id="UP000437748"/>
    </source>
</evidence>
<keyword evidence="12" id="KW-1185">Reference proteome</keyword>
<proteinExistence type="inferred from homology"/>
<dbReference type="Pfam" id="PF03129">
    <property type="entry name" value="HGTP_anticodon"/>
    <property type="match status" value="1"/>
</dbReference>
<dbReference type="EMBL" id="WFLM01000001">
    <property type="protein sequence ID" value="KAB8040391.1"/>
    <property type="molecule type" value="Genomic_DNA"/>
</dbReference>
<evidence type="ECO:0000313" key="11">
    <source>
        <dbReference type="EMBL" id="KAB8040391.1"/>
    </source>
</evidence>
<comment type="caution">
    <text evidence="11">The sequence shown here is derived from an EMBL/GenBank/DDBJ whole genome shotgun (WGS) entry which is preliminary data.</text>
</comment>
<dbReference type="InterPro" id="IPR004516">
    <property type="entry name" value="HisRS/HisZ"/>
</dbReference>
<evidence type="ECO:0000256" key="8">
    <source>
        <dbReference type="HAMAP-Rule" id="MF_00127"/>
    </source>
</evidence>
<evidence type="ECO:0000256" key="2">
    <source>
        <dbReference type="ARBA" id="ARBA00011738"/>
    </source>
</evidence>
<dbReference type="CDD" id="cd00773">
    <property type="entry name" value="HisRS-like_core"/>
    <property type="match status" value="1"/>
</dbReference>
<gene>
    <name evidence="8" type="primary">hisS</name>
    <name evidence="11" type="ORF">GCL60_00305</name>
</gene>
<feature type="binding site" evidence="9">
    <location>
        <position position="130"/>
    </location>
    <ligand>
        <name>L-histidine</name>
        <dbReference type="ChEBI" id="CHEBI:57595"/>
    </ligand>
</feature>
<dbReference type="NCBIfam" id="TIGR00442">
    <property type="entry name" value="hisS"/>
    <property type="match status" value="1"/>
</dbReference>
<dbReference type="PANTHER" id="PTHR43707:SF1">
    <property type="entry name" value="HISTIDINE--TRNA LIGASE, MITOCHONDRIAL-RELATED"/>
    <property type="match status" value="1"/>
</dbReference>
<keyword evidence="5 8" id="KW-0648">Protein biosynthesis</keyword>
<dbReference type="InterPro" id="IPR045864">
    <property type="entry name" value="aa-tRNA-synth_II/BPL/LPL"/>
</dbReference>
<feature type="binding site" evidence="9">
    <location>
        <position position="144"/>
    </location>
    <ligand>
        <name>L-histidine</name>
        <dbReference type="ChEBI" id="CHEBI:57595"/>
    </ligand>
</feature>
<name>A0A6N6VVN2_9BACT</name>
<dbReference type="AlphaFoldDB" id="A0A6N6VVN2"/>
<dbReference type="InterPro" id="IPR015807">
    <property type="entry name" value="His-tRNA-ligase"/>
</dbReference>
<dbReference type="PIRSF" id="PIRSF001549">
    <property type="entry name" value="His-tRNA_synth"/>
    <property type="match status" value="1"/>
</dbReference>
<evidence type="ECO:0000259" key="10">
    <source>
        <dbReference type="PROSITE" id="PS50862"/>
    </source>
</evidence>
<keyword evidence="4 8" id="KW-0547">Nucleotide-binding</keyword>
<dbReference type="Proteomes" id="UP000437748">
    <property type="component" value="Unassembled WGS sequence"/>
</dbReference>
<evidence type="ECO:0000256" key="7">
    <source>
        <dbReference type="ARBA" id="ARBA00047639"/>
    </source>
</evidence>
<evidence type="ECO:0000256" key="6">
    <source>
        <dbReference type="ARBA" id="ARBA00023146"/>
    </source>
</evidence>
<protein>
    <recommendedName>
        <fullName evidence="8">Histidine--tRNA ligase</fullName>
        <ecNumber evidence="8">6.1.1.21</ecNumber>
    </recommendedName>
    <alternativeName>
        <fullName evidence="8">Histidyl-tRNA synthetase</fullName>
        <shortName evidence="8">HisRS</shortName>
    </alternativeName>
</protein>
<comment type="subcellular location">
    <subcellularLocation>
        <location evidence="8">Cytoplasm</location>
    </subcellularLocation>
</comment>
<evidence type="ECO:0000256" key="3">
    <source>
        <dbReference type="ARBA" id="ARBA00022598"/>
    </source>
</evidence>